<protein>
    <recommendedName>
        <fullName evidence="6">Cell division protein FtsL</fullName>
    </recommendedName>
</protein>
<evidence type="ECO:0000256" key="1">
    <source>
        <dbReference type="SAM" id="Coils"/>
    </source>
</evidence>
<evidence type="ECO:0000256" key="3">
    <source>
        <dbReference type="SAM" id="Phobius"/>
    </source>
</evidence>
<keyword evidence="3" id="KW-0472">Membrane</keyword>
<evidence type="ECO:0000256" key="2">
    <source>
        <dbReference type="SAM" id="MobiDB-lite"/>
    </source>
</evidence>
<name>A0A926D3U6_9FIRM</name>
<feature type="region of interest" description="Disordered" evidence="2">
    <location>
        <begin position="31"/>
        <end position="78"/>
    </location>
</feature>
<accession>A0A926D3U6</accession>
<gene>
    <name evidence="4" type="ORF">H8696_03200</name>
</gene>
<feature type="compositionally biased region" description="Low complexity" evidence="2">
    <location>
        <begin position="52"/>
        <end position="74"/>
    </location>
</feature>
<comment type="caution">
    <text evidence="4">The sequence shown here is derived from an EMBL/GenBank/DDBJ whole genome shotgun (WGS) entry which is preliminary data.</text>
</comment>
<reference evidence="4" key="1">
    <citation type="submission" date="2020-08" db="EMBL/GenBank/DDBJ databases">
        <title>Genome public.</title>
        <authorList>
            <person name="Liu C."/>
            <person name="Sun Q."/>
        </authorList>
    </citation>
    <scope>NUCLEOTIDE SEQUENCE</scope>
    <source>
        <strain evidence="4">NSJ-53</strain>
    </source>
</reference>
<feature type="transmembrane region" description="Helical" evidence="3">
    <location>
        <begin position="89"/>
        <end position="108"/>
    </location>
</feature>
<keyword evidence="5" id="KW-1185">Reference proteome</keyword>
<dbReference type="EMBL" id="JACRSR010000001">
    <property type="protein sequence ID" value="MBC8530847.1"/>
    <property type="molecule type" value="Genomic_DNA"/>
</dbReference>
<feature type="coiled-coil region" evidence="1">
    <location>
        <begin position="110"/>
        <end position="137"/>
    </location>
</feature>
<dbReference type="AlphaFoldDB" id="A0A926D3U6"/>
<evidence type="ECO:0000313" key="5">
    <source>
        <dbReference type="Proteomes" id="UP000623172"/>
    </source>
</evidence>
<keyword evidence="1" id="KW-0175">Coiled coil</keyword>
<proteinExistence type="predicted"/>
<evidence type="ECO:0008006" key="6">
    <source>
        <dbReference type="Google" id="ProtNLM"/>
    </source>
</evidence>
<sequence length="202" mass="21873">MNRLVTARNESVAYREYGNYEHEVLERVRMQSARNRAASAPARRRQEQTPSAPKTAQRTAARAAAPKKNPAAVRPKGKKKLGLKASVKPFLMICFGFAVAALLITRYAHIASANSNIIALEKELKEEQRITETLNVKLAQSGDLAAIQETAKNRLGMNYPAADQTVYLDVSLSGGEGSSGRATAQAIAKPTGFVDTVLGLLH</sequence>
<keyword evidence="3" id="KW-1133">Transmembrane helix</keyword>
<dbReference type="Proteomes" id="UP000623172">
    <property type="component" value="Unassembled WGS sequence"/>
</dbReference>
<keyword evidence="3" id="KW-0812">Transmembrane</keyword>
<organism evidence="4 5">
    <name type="scientific">Gehongia tenuis</name>
    <dbReference type="NCBI Taxonomy" id="2763655"/>
    <lineage>
        <taxon>Bacteria</taxon>
        <taxon>Bacillati</taxon>
        <taxon>Bacillota</taxon>
        <taxon>Clostridia</taxon>
        <taxon>Christensenellales</taxon>
        <taxon>Christensenellaceae</taxon>
        <taxon>Gehongia</taxon>
    </lineage>
</organism>
<evidence type="ECO:0000313" key="4">
    <source>
        <dbReference type="EMBL" id="MBC8530847.1"/>
    </source>
</evidence>
<dbReference type="RefSeq" id="WP_249314869.1">
    <property type="nucleotide sequence ID" value="NZ_JACRSR010000001.1"/>
</dbReference>